<feature type="region of interest" description="Disordered" evidence="1">
    <location>
        <begin position="1"/>
        <end position="99"/>
    </location>
</feature>
<dbReference type="Proteomes" id="UP001476798">
    <property type="component" value="Unassembled WGS sequence"/>
</dbReference>
<feature type="region of interest" description="Disordered" evidence="1">
    <location>
        <begin position="128"/>
        <end position="283"/>
    </location>
</feature>
<evidence type="ECO:0000313" key="3">
    <source>
        <dbReference type="Proteomes" id="UP001476798"/>
    </source>
</evidence>
<feature type="compositionally biased region" description="Polar residues" evidence="1">
    <location>
        <begin position="78"/>
        <end position="89"/>
    </location>
</feature>
<proteinExistence type="predicted"/>
<feature type="compositionally biased region" description="Pro residues" evidence="1">
    <location>
        <begin position="269"/>
        <end position="283"/>
    </location>
</feature>
<evidence type="ECO:0000313" key="2">
    <source>
        <dbReference type="EMBL" id="MEQ2161633.1"/>
    </source>
</evidence>
<name>A0ABV0MRB6_9TELE</name>
<feature type="compositionally biased region" description="Acidic residues" evidence="1">
    <location>
        <begin position="229"/>
        <end position="248"/>
    </location>
</feature>
<evidence type="ECO:0000256" key="1">
    <source>
        <dbReference type="SAM" id="MobiDB-lite"/>
    </source>
</evidence>
<feature type="compositionally biased region" description="Basic and acidic residues" evidence="1">
    <location>
        <begin position="217"/>
        <end position="228"/>
    </location>
</feature>
<feature type="non-terminal residue" evidence="2">
    <location>
        <position position="1"/>
    </location>
</feature>
<feature type="compositionally biased region" description="Polar residues" evidence="1">
    <location>
        <begin position="19"/>
        <end position="43"/>
    </location>
</feature>
<organism evidence="2 3">
    <name type="scientific">Goodea atripinnis</name>
    <dbReference type="NCBI Taxonomy" id="208336"/>
    <lineage>
        <taxon>Eukaryota</taxon>
        <taxon>Metazoa</taxon>
        <taxon>Chordata</taxon>
        <taxon>Craniata</taxon>
        <taxon>Vertebrata</taxon>
        <taxon>Euteleostomi</taxon>
        <taxon>Actinopterygii</taxon>
        <taxon>Neopterygii</taxon>
        <taxon>Teleostei</taxon>
        <taxon>Neoteleostei</taxon>
        <taxon>Acanthomorphata</taxon>
        <taxon>Ovalentaria</taxon>
        <taxon>Atherinomorphae</taxon>
        <taxon>Cyprinodontiformes</taxon>
        <taxon>Goodeidae</taxon>
        <taxon>Goodea</taxon>
    </lineage>
</organism>
<feature type="compositionally biased region" description="Low complexity" evidence="1">
    <location>
        <begin position="1"/>
        <end position="18"/>
    </location>
</feature>
<protein>
    <submittedName>
        <fullName evidence="2">Uncharacterized protein</fullName>
    </submittedName>
</protein>
<sequence length="283" mass="32396">ARQNQMQQMQKELQQAKETLQQNLAKQKELQQTNQATQQSHNQELSESKNKEEQLKQQMAEKEEKTKKAILGAKLKISQVNSAKEQLSQENEELKQSKEELEVRMNALKSQYEGRLLRLDRELRELRETQAHSDGREEALDQSGAKMEGDEELDGELRDVGDQQVSPDDSQELPEGFQVLAVDMDEEDEGVSQSVPSDQGSQGLAFIRDVIVIDTDSESRESKDWDQRVEEEEEEEEEEEDEEEEAAGEQEKAHVEGQIWELLKTPYTTPQPAPLHTPPPHPP</sequence>
<accession>A0ABV0MRB6</accession>
<feature type="compositionally biased region" description="Basic and acidic residues" evidence="1">
    <location>
        <begin position="44"/>
        <end position="67"/>
    </location>
</feature>
<feature type="compositionally biased region" description="Polar residues" evidence="1">
    <location>
        <begin position="191"/>
        <end position="202"/>
    </location>
</feature>
<keyword evidence="3" id="KW-1185">Reference proteome</keyword>
<comment type="caution">
    <text evidence="2">The sequence shown here is derived from an EMBL/GenBank/DDBJ whole genome shotgun (WGS) entry which is preliminary data.</text>
</comment>
<reference evidence="2 3" key="1">
    <citation type="submission" date="2021-06" db="EMBL/GenBank/DDBJ databases">
        <authorList>
            <person name="Palmer J.M."/>
        </authorList>
    </citation>
    <scope>NUCLEOTIDE SEQUENCE [LARGE SCALE GENOMIC DNA]</scope>
    <source>
        <strain evidence="2 3">GA_2019</strain>
        <tissue evidence="2">Muscle</tissue>
    </source>
</reference>
<feature type="compositionally biased region" description="Basic and acidic residues" evidence="1">
    <location>
        <begin position="128"/>
        <end position="139"/>
    </location>
</feature>
<dbReference type="EMBL" id="JAHRIO010010698">
    <property type="protein sequence ID" value="MEQ2161633.1"/>
    <property type="molecule type" value="Genomic_DNA"/>
</dbReference>
<gene>
    <name evidence="2" type="ORF">GOODEAATRI_011444</name>
</gene>